<reference evidence="2 3" key="1">
    <citation type="submission" date="2019-05" db="EMBL/GenBank/DDBJ databases">
        <title>Another draft genome of Portunus trituberculatus and its Hox gene families provides insights of decapod evolution.</title>
        <authorList>
            <person name="Jeong J.-H."/>
            <person name="Song I."/>
            <person name="Kim S."/>
            <person name="Choi T."/>
            <person name="Kim D."/>
            <person name="Ryu S."/>
            <person name="Kim W."/>
        </authorList>
    </citation>
    <scope>NUCLEOTIDE SEQUENCE [LARGE SCALE GENOMIC DNA]</scope>
    <source>
        <tissue evidence="2">Muscle</tissue>
    </source>
</reference>
<dbReference type="AlphaFoldDB" id="A0A5B7IQ87"/>
<sequence>MIPPLTPGRQEVIQKSNSSRVSADGGAQVTATARTGVKEGRPLRPASSRPRLPAARLPPPGNTGRATRCRQCGGQGIRGGAVTTLPPAPFLCNNKKAGLYSPLVHKSFNTNMSLCARAVLPTRPAKPWLSPSQRSLEPKRRCSTALRPASPTEIYTIRESLLFNSLALRLQIES</sequence>
<feature type="compositionally biased region" description="Low complexity" evidence="1">
    <location>
        <begin position="43"/>
        <end position="55"/>
    </location>
</feature>
<protein>
    <submittedName>
        <fullName evidence="2">Uncharacterized protein</fullName>
    </submittedName>
</protein>
<accession>A0A5B7IQ87</accession>
<proteinExistence type="predicted"/>
<comment type="caution">
    <text evidence="2">The sequence shown here is derived from an EMBL/GenBank/DDBJ whole genome shotgun (WGS) entry which is preliminary data.</text>
</comment>
<evidence type="ECO:0000313" key="2">
    <source>
        <dbReference type="EMBL" id="MPC86780.1"/>
    </source>
</evidence>
<feature type="region of interest" description="Disordered" evidence="1">
    <location>
        <begin position="1"/>
        <end position="67"/>
    </location>
</feature>
<keyword evidence="3" id="KW-1185">Reference proteome</keyword>
<dbReference type="EMBL" id="VSRR010072491">
    <property type="protein sequence ID" value="MPC86780.1"/>
    <property type="molecule type" value="Genomic_DNA"/>
</dbReference>
<gene>
    <name evidence="2" type="ORF">E2C01_081615</name>
</gene>
<organism evidence="2 3">
    <name type="scientific">Portunus trituberculatus</name>
    <name type="common">Swimming crab</name>
    <name type="synonym">Neptunus trituberculatus</name>
    <dbReference type="NCBI Taxonomy" id="210409"/>
    <lineage>
        <taxon>Eukaryota</taxon>
        <taxon>Metazoa</taxon>
        <taxon>Ecdysozoa</taxon>
        <taxon>Arthropoda</taxon>
        <taxon>Crustacea</taxon>
        <taxon>Multicrustacea</taxon>
        <taxon>Malacostraca</taxon>
        <taxon>Eumalacostraca</taxon>
        <taxon>Eucarida</taxon>
        <taxon>Decapoda</taxon>
        <taxon>Pleocyemata</taxon>
        <taxon>Brachyura</taxon>
        <taxon>Eubrachyura</taxon>
        <taxon>Portunoidea</taxon>
        <taxon>Portunidae</taxon>
        <taxon>Portuninae</taxon>
        <taxon>Portunus</taxon>
    </lineage>
</organism>
<evidence type="ECO:0000256" key="1">
    <source>
        <dbReference type="SAM" id="MobiDB-lite"/>
    </source>
</evidence>
<dbReference type="Proteomes" id="UP000324222">
    <property type="component" value="Unassembled WGS sequence"/>
</dbReference>
<name>A0A5B7IQ87_PORTR</name>
<evidence type="ECO:0000313" key="3">
    <source>
        <dbReference type="Proteomes" id="UP000324222"/>
    </source>
</evidence>